<dbReference type="GO" id="GO:0003677">
    <property type="term" value="F:DNA binding"/>
    <property type="evidence" value="ECO:0007669"/>
    <property type="project" value="UniProtKB-KW"/>
</dbReference>
<gene>
    <name evidence="5" type="ORF">SAMN04489796_104131</name>
</gene>
<dbReference type="InterPro" id="IPR014036">
    <property type="entry name" value="DeoR-like_C"/>
</dbReference>
<dbReference type="InterPro" id="IPR001034">
    <property type="entry name" value="DeoR_HTH"/>
</dbReference>
<dbReference type="InterPro" id="IPR037171">
    <property type="entry name" value="NagB/RpiA_transferase-like"/>
</dbReference>
<dbReference type="SUPFAM" id="SSF46785">
    <property type="entry name" value="Winged helix' DNA-binding domain"/>
    <property type="match status" value="1"/>
</dbReference>
<dbReference type="PROSITE" id="PS51000">
    <property type="entry name" value="HTH_DEOR_2"/>
    <property type="match status" value="1"/>
</dbReference>
<evidence type="ECO:0000256" key="1">
    <source>
        <dbReference type="ARBA" id="ARBA00023015"/>
    </source>
</evidence>
<dbReference type="STRING" id="262004.SAMN04489796_104131"/>
<keyword evidence="2" id="KW-0238">DNA-binding</keyword>
<dbReference type="PANTHER" id="PTHR30363">
    <property type="entry name" value="HTH-TYPE TRANSCRIPTIONAL REGULATOR SRLR-RELATED"/>
    <property type="match status" value="1"/>
</dbReference>
<keyword evidence="6" id="KW-1185">Reference proteome</keyword>
<dbReference type="Gene3D" id="1.10.10.10">
    <property type="entry name" value="Winged helix-like DNA-binding domain superfamily/Winged helix DNA-binding domain"/>
    <property type="match status" value="1"/>
</dbReference>
<reference evidence="6" key="1">
    <citation type="submission" date="2016-10" db="EMBL/GenBank/DDBJ databases">
        <authorList>
            <person name="Varghese N."/>
            <person name="Submissions S."/>
        </authorList>
    </citation>
    <scope>NUCLEOTIDE SEQUENCE [LARGE SCALE GENOMIC DNA]</scope>
    <source>
        <strain evidence="6">DSM 15363</strain>
    </source>
</reference>
<sequence length="284" mass="32311">MKIYEKINFTFFRFIIFVLSRFEQPLEKKYYMKRHQDILDRLTKEKHLEVLELCEMLNVSAVTIRKDLKFLEQKGLLHRTHGGASIENPYINERTVLDKEKISVEEKNGIAQMAATRIVENDSILIASGTTVQAFSKYIQPKNKLTVITSSLHVVLHLINDKNIEILQLGGYIRHSSASVIGNYAEYILQNVSCSKLFLGVDGIDLEYGLSTTNLEEAELNKKMLNAAQKVIVLADSSKFGKKSFARICDLSRVDEIITDSGISDIKRKKLEEKEIKVTIVNGL</sequence>
<dbReference type="Pfam" id="PF00455">
    <property type="entry name" value="DeoRC"/>
    <property type="match status" value="1"/>
</dbReference>
<evidence type="ECO:0000313" key="6">
    <source>
        <dbReference type="Proteomes" id="UP000199492"/>
    </source>
</evidence>
<dbReference type="EMBL" id="FNCZ01000004">
    <property type="protein sequence ID" value="SDH76572.1"/>
    <property type="molecule type" value="Genomic_DNA"/>
</dbReference>
<dbReference type="SMART" id="SM01134">
    <property type="entry name" value="DeoRC"/>
    <property type="match status" value="1"/>
</dbReference>
<evidence type="ECO:0000256" key="3">
    <source>
        <dbReference type="ARBA" id="ARBA00023163"/>
    </source>
</evidence>
<proteinExistence type="predicted"/>
<feature type="domain" description="HTH deoR-type" evidence="4">
    <location>
        <begin position="31"/>
        <end position="86"/>
    </location>
</feature>
<dbReference type="InterPro" id="IPR036390">
    <property type="entry name" value="WH_DNA-bd_sf"/>
</dbReference>
<dbReference type="PROSITE" id="PS00894">
    <property type="entry name" value="HTH_DEOR_1"/>
    <property type="match status" value="1"/>
</dbReference>
<keyword evidence="3" id="KW-0804">Transcription</keyword>
<dbReference type="Pfam" id="PF08220">
    <property type="entry name" value="HTH_DeoR"/>
    <property type="match status" value="1"/>
</dbReference>
<dbReference type="Proteomes" id="UP000199492">
    <property type="component" value="Unassembled WGS sequence"/>
</dbReference>
<accession>A0A1G8F383</accession>
<keyword evidence="1" id="KW-0805">Transcription regulation</keyword>
<dbReference type="SUPFAM" id="SSF100950">
    <property type="entry name" value="NagB/RpiA/CoA transferase-like"/>
    <property type="match status" value="1"/>
</dbReference>
<evidence type="ECO:0000259" key="4">
    <source>
        <dbReference type="PROSITE" id="PS51000"/>
    </source>
</evidence>
<name>A0A1G8F383_9FLAO</name>
<dbReference type="InterPro" id="IPR050313">
    <property type="entry name" value="Carb_Metab_HTH_regulators"/>
</dbReference>
<dbReference type="InterPro" id="IPR018356">
    <property type="entry name" value="Tscrpt_reg_HTH_DeoR_CS"/>
</dbReference>
<dbReference type="GO" id="GO:0003700">
    <property type="term" value="F:DNA-binding transcription factor activity"/>
    <property type="evidence" value="ECO:0007669"/>
    <property type="project" value="InterPro"/>
</dbReference>
<dbReference type="SMART" id="SM00420">
    <property type="entry name" value="HTH_DEOR"/>
    <property type="match status" value="1"/>
</dbReference>
<evidence type="ECO:0000256" key="2">
    <source>
        <dbReference type="ARBA" id="ARBA00023125"/>
    </source>
</evidence>
<dbReference type="AlphaFoldDB" id="A0A1G8F383"/>
<dbReference type="PANTHER" id="PTHR30363:SF44">
    <property type="entry name" value="AGA OPERON TRANSCRIPTIONAL REPRESSOR-RELATED"/>
    <property type="match status" value="1"/>
</dbReference>
<dbReference type="PRINTS" id="PR00037">
    <property type="entry name" value="HTHLACR"/>
</dbReference>
<protein>
    <submittedName>
        <fullName evidence="5">Transcriptional regulator, DeoR family</fullName>
    </submittedName>
</protein>
<evidence type="ECO:0000313" key="5">
    <source>
        <dbReference type="EMBL" id="SDH76572.1"/>
    </source>
</evidence>
<dbReference type="Gene3D" id="3.40.50.1360">
    <property type="match status" value="1"/>
</dbReference>
<dbReference type="InterPro" id="IPR036388">
    <property type="entry name" value="WH-like_DNA-bd_sf"/>
</dbReference>
<organism evidence="5 6">
    <name type="scientific">Winogradskyella thalassocola</name>
    <dbReference type="NCBI Taxonomy" id="262004"/>
    <lineage>
        <taxon>Bacteria</taxon>
        <taxon>Pseudomonadati</taxon>
        <taxon>Bacteroidota</taxon>
        <taxon>Flavobacteriia</taxon>
        <taxon>Flavobacteriales</taxon>
        <taxon>Flavobacteriaceae</taxon>
        <taxon>Winogradskyella</taxon>
    </lineage>
</organism>